<accession>A0A8J3L6W5</accession>
<dbReference type="Proteomes" id="UP000660339">
    <property type="component" value="Unassembled WGS sequence"/>
</dbReference>
<evidence type="ECO:0000313" key="1">
    <source>
        <dbReference type="EMBL" id="GIG15492.1"/>
    </source>
</evidence>
<dbReference type="RefSeq" id="WP_166379896.1">
    <property type="nucleotide sequence ID" value="NZ_BAAATT010000005.1"/>
</dbReference>
<dbReference type="AlphaFoldDB" id="A0A8J3L6W5"/>
<keyword evidence="2" id="KW-1185">Reference proteome</keyword>
<organism evidence="1 2">
    <name type="scientific">Catellatospora methionotrophica</name>
    <dbReference type="NCBI Taxonomy" id="121620"/>
    <lineage>
        <taxon>Bacteria</taxon>
        <taxon>Bacillati</taxon>
        <taxon>Actinomycetota</taxon>
        <taxon>Actinomycetes</taxon>
        <taxon>Micromonosporales</taxon>
        <taxon>Micromonosporaceae</taxon>
        <taxon>Catellatospora</taxon>
    </lineage>
</organism>
<sequence length="151" mass="15332">MTTMIQSDQQRAILLGNRAEKSTGTLAATTIPLFTVAGGKVLVTSIVGEVTTAITVANSYKLQHNPTVGTTKDLFAATDIGTTDTPAGSLLGFQGLVGDSLLQGPGAVPTIKQPIVLTAGQIESVSAGTDGVIVWVVTWVPLDNGASLVAA</sequence>
<proteinExistence type="predicted"/>
<reference evidence="1" key="1">
    <citation type="submission" date="2021-01" db="EMBL/GenBank/DDBJ databases">
        <title>Whole genome shotgun sequence of Catellatospora methionotrophica NBRC 14553.</title>
        <authorList>
            <person name="Komaki H."/>
            <person name="Tamura T."/>
        </authorList>
    </citation>
    <scope>NUCLEOTIDE SEQUENCE</scope>
    <source>
        <strain evidence="1">NBRC 14553</strain>
    </source>
</reference>
<dbReference type="EMBL" id="BONJ01000020">
    <property type="protein sequence ID" value="GIG15492.1"/>
    <property type="molecule type" value="Genomic_DNA"/>
</dbReference>
<evidence type="ECO:0000313" key="2">
    <source>
        <dbReference type="Proteomes" id="UP000660339"/>
    </source>
</evidence>
<comment type="caution">
    <text evidence="1">The sequence shown here is derived from an EMBL/GenBank/DDBJ whole genome shotgun (WGS) entry which is preliminary data.</text>
</comment>
<gene>
    <name evidence="1" type="ORF">Cme02nite_38240</name>
</gene>
<name>A0A8J3L6W5_9ACTN</name>
<protein>
    <submittedName>
        <fullName evidence="1">Uncharacterized protein</fullName>
    </submittedName>
</protein>